<dbReference type="EMBL" id="QFXC01000014">
    <property type="protein sequence ID" value="RDH80667.1"/>
    <property type="molecule type" value="Genomic_DNA"/>
</dbReference>
<dbReference type="AlphaFoldDB" id="A0A370D8Q0"/>
<evidence type="ECO:0000256" key="2">
    <source>
        <dbReference type="SAM" id="SignalP"/>
    </source>
</evidence>
<evidence type="ECO:0000313" key="4">
    <source>
        <dbReference type="Proteomes" id="UP000254266"/>
    </source>
</evidence>
<reference evidence="3 4" key="1">
    <citation type="journal article" date="2018" name="ISME J.">
        <title>Endosymbiont genomes yield clues of tubeworm success.</title>
        <authorList>
            <person name="Li Y."/>
            <person name="Liles M.R."/>
            <person name="Halanych K.M."/>
        </authorList>
    </citation>
    <scope>NUCLEOTIDE SEQUENCE [LARGE SCALE GENOMIC DNA]</scope>
    <source>
        <strain evidence="3">A1464</strain>
    </source>
</reference>
<evidence type="ECO:0000256" key="1">
    <source>
        <dbReference type="SAM" id="MobiDB-lite"/>
    </source>
</evidence>
<organism evidence="3 4">
    <name type="scientific">endosymbiont of Galathealinum brachiosum</name>
    <dbReference type="NCBI Taxonomy" id="2200906"/>
    <lineage>
        <taxon>Bacteria</taxon>
        <taxon>Pseudomonadati</taxon>
        <taxon>Pseudomonadota</taxon>
        <taxon>Gammaproteobacteria</taxon>
        <taxon>sulfur-oxidizing symbionts</taxon>
    </lineage>
</organism>
<feature type="region of interest" description="Disordered" evidence="1">
    <location>
        <begin position="34"/>
        <end position="64"/>
    </location>
</feature>
<accession>A0A370D8Q0</accession>
<evidence type="ECO:0008006" key="5">
    <source>
        <dbReference type="Google" id="ProtNLM"/>
    </source>
</evidence>
<feature type="chain" id="PRO_5016614178" description="Ricin B lectin domain-containing protein" evidence="2">
    <location>
        <begin position="23"/>
        <end position="603"/>
    </location>
</feature>
<dbReference type="Gene3D" id="2.80.10.50">
    <property type="match status" value="1"/>
</dbReference>
<dbReference type="Proteomes" id="UP000254266">
    <property type="component" value="Unassembled WGS sequence"/>
</dbReference>
<feature type="signal peptide" evidence="2">
    <location>
        <begin position="1"/>
        <end position="22"/>
    </location>
</feature>
<proteinExistence type="predicted"/>
<protein>
    <recommendedName>
        <fullName evidence="5">Ricin B lectin domain-containing protein</fullName>
    </recommendedName>
</protein>
<dbReference type="InterPro" id="IPR035992">
    <property type="entry name" value="Ricin_B-like_lectins"/>
</dbReference>
<keyword evidence="2" id="KW-0732">Signal</keyword>
<dbReference type="CDD" id="cd23432">
    <property type="entry name" value="beta-trefoil_Ricin_EndoBetaGal-like"/>
    <property type="match status" value="1"/>
</dbReference>
<keyword evidence="4" id="KW-1185">Reference proteome</keyword>
<comment type="caution">
    <text evidence="3">The sequence shown here is derived from an EMBL/GenBank/DDBJ whole genome shotgun (WGS) entry which is preliminary data.</text>
</comment>
<dbReference type="SUPFAM" id="SSF50370">
    <property type="entry name" value="Ricin B-like lectins"/>
    <property type="match status" value="1"/>
</dbReference>
<gene>
    <name evidence="3" type="ORF">DIZ80_16695</name>
</gene>
<evidence type="ECO:0000313" key="3">
    <source>
        <dbReference type="EMBL" id="RDH80667.1"/>
    </source>
</evidence>
<feature type="compositionally biased region" description="Polar residues" evidence="1">
    <location>
        <begin position="39"/>
        <end position="60"/>
    </location>
</feature>
<sequence>MKNVYKICISVILLTFSLSAVANDTRMQKSFDELDRASGHTSSSNTGKSNTESSSKTAQPTAVPGKANIESDKVYKAGGYEPANITNNSDYKIMGTISYVACKSDIYYVEPHSKWTASTNRGICLISDITGGIVSGKVNIGKINISDLASMKAHARAITKKPESKHGEKLEVTKYESEPATAYSDFRIDAFGDRYRIYSKSEFASENSRKSSTSPGFKLINDTAWPIAYSFDQVGCLAHGIVPVTFNDKQGQTIVKTGAVWFTMLLNIQPDGLDPQSASKCAEPVIEIVGDVALAVLTAGAGGAVSAAVKTGTKVAVKAAAKAAVKAGTKAAIKSIGKNLKSQLGEYLVNSGSLTMEGQYAGYDWPFRCDKMPEYRITGGPEVLKDTLGDYYLSEGNPFTVTKTNTCGNDMMTGSSKSAKAKTWKMPKSFSEAVAVASNVTTGSSVGGTNAKPLAPVLSASTVIDTKSFFRLKNRWTGEYMHVEHKTGSVELQKQVPKGWFSAMWSFVPVQGNFFRLKNRWTGEYMHIENKTGHVELQKKVTDGGWWSAQWKKIKVEGNYIRLKNRWTSGFMHNENKQGKVQVTSVLKAGGMWSAQWMLEKVR</sequence>
<name>A0A370D8Q0_9GAMM</name>